<evidence type="ECO:0000313" key="7">
    <source>
        <dbReference type="Proteomes" id="UP000003688"/>
    </source>
</evidence>
<dbReference type="InterPro" id="IPR018060">
    <property type="entry name" value="HTH_AraC"/>
</dbReference>
<proteinExistence type="predicted"/>
<dbReference type="PROSITE" id="PS00041">
    <property type="entry name" value="HTH_ARAC_FAMILY_1"/>
    <property type="match status" value="1"/>
</dbReference>
<dbReference type="InterPro" id="IPR009057">
    <property type="entry name" value="Homeodomain-like_sf"/>
</dbReference>
<feature type="domain" description="HTH araC/xylS-type" evidence="5">
    <location>
        <begin position="225"/>
        <end position="323"/>
    </location>
</feature>
<keyword evidence="2" id="KW-0238">DNA-binding</keyword>
<comment type="caution">
    <text evidence="6">The sequence shown here is derived from an EMBL/GenBank/DDBJ whole genome shotgun (WGS) entry which is preliminary data.</text>
</comment>
<dbReference type="InterPro" id="IPR020449">
    <property type="entry name" value="Tscrpt_reg_AraC-type_HTH"/>
</dbReference>
<evidence type="ECO:0000259" key="5">
    <source>
        <dbReference type="PROSITE" id="PS01124"/>
    </source>
</evidence>
<gene>
    <name evidence="6" type="ORF">Cflav_PD5721</name>
</gene>
<dbReference type="PANTHER" id="PTHR43280">
    <property type="entry name" value="ARAC-FAMILY TRANSCRIPTIONAL REGULATOR"/>
    <property type="match status" value="1"/>
</dbReference>
<keyword evidence="1" id="KW-0805">Transcription regulation</keyword>
<dbReference type="InterPro" id="IPR018062">
    <property type="entry name" value="HTH_AraC-typ_CS"/>
</dbReference>
<dbReference type="SMART" id="SM00342">
    <property type="entry name" value="HTH_ARAC"/>
    <property type="match status" value="1"/>
</dbReference>
<dbReference type="EMBL" id="ABOX02000002">
    <property type="protein sequence ID" value="EEF63086.1"/>
    <property type="molecule type" value="Genomic_DNA"/>
</dbReference>
<sequence length="326" mass="36934">MQMTTAQHEIGTRNPFKHSSLTIDPADANTPENEAKESKSLIGTLSASKIYQDYERAFSETTGLPVALRPVESWQLPQHGKKHENPFCAMMAEKSRSCAACLRLQQELADKAQYEAQTLTCEFGLSDTAVPVRLGEKLIGFLQTGQVFRKKPTNTQFERTAQLIAEWGGEVDKDRLRQAYFDTKVVSTRQHEAIVSLLEIFAQHISLVSNWVLVQERNAEPPVIARAKRYIEDNQAEDLTLSEVAKAVNTSTFYFCKMFKKATGLHFTEYVSRVRIEKAKNLLLNPNLRVSEVAFEVGFQSLTHFNRVFKKIVGQSPTEYREQLAV</sequence>
<evidence type="ECO:0000256" key="4">
    <source>
        <dbReference type="SAM" id="MobiDB-lite"/>
    </source>
</evidence>
<dbReference type="SUPFAM" id="SSF46689">
    <property type="entry name" value="Homeodomain-like"/>
    <property type="match status" value="2"/>
</dbReference>
<keyword evidence="3" id="KW-0804">Transcription</keyword>
<dbReference type="PROSITE" id="PS01124">
    <property type="entry name" value="HTH_ARAC_FAMILY_2"/>
    <property type="match status" value="1"/>
</dbReference>
<evidence type="ECO:0000313" key="6">
    <source>
        <dbReference type="EMBL" id="EEF63086.1"/>
    </source>
</evidence>
<dbReference type="STRING" id="320771.Cflav_PD5721"/>
<dbReference type="GO" id="GO:0043565">
    <property type="term" value="F:sequence-specific DNA binding"/>
    <property type="evidence" value="ECO:0007669"/>
    <property type="project" value="InterPro"/>
</dbReference>
<dbReference type="PRINTS" id="PR00032">
    <property type="entry name" value="HTHARAC"/>
</dbReference>
<dbReference type="Proteomes" id="UP000003688">
    <property type="component" value="Unassembled WGS sequence"/>
</dbReference>
<dbReference type="RefSeq" id="WP_007412899.1">
    <property type="nucleotide sequence ID" value="NZ_ABOX02000002.1"/>
</dbReference>
<dbReference type="Pfam" id="PF10114">
    <property type="entry name" value="PocR"/>
    <property type="match status" value="1"/>
</dbReference>
<dbReference type="PANTHER" id="PTHR43280:SF2">
    <property type="entry name" value="HTH-TYPE TRANSCRIPTIONAL REGULATOR EXSA"/>
    <property type="match status" value="1"/>
</dbReference>
<dbReference type="Pfam" id="PF12833">
    <property type="entry name" value="HTH_18"/>
    <property type="match status" value="1"/>
</dbReference>
<evidence type="ECO:0000256" key="3">
    <source>
        <dbReference type="ARBA" id="ARBA00023163"/>
    </source>
</evidence>
<name>B9XAQ1_PEDPL</name>
<feature type="region of interest" description="Disordered" evidence="4">
    <location>
        <begin position="1"/>
        <end position="40"/>
    </location>
</feature>
<organism evidence="6 7">
    <name type="scientific">Pedosphaera parvula (strain Ellin514)</name>
    <dbReference type="NCBI Taxonomy" id="320771"/>
    <lineage>
        <taxon>Bacteria</taxon>
        <taxon>Pseudomonadati</taxon>
        <taxon>Verrucomicrobiota</taxon>
        <taxon>Pedosphaerae</taxon>
        <taxon>Pedosphaerales</taxon>
        <taxon>Pedosphaeraceae</taxon>
        <taxon>Pedosphaera</taxon>
    </lineage>
</organism>
<reference evidence="6 7" key="1">
    <citation type="journal article" date="2011" name="J. Bacteriol.">
        <title>Genome sequence of 'Pedosphaera parvula' Ellin514, an aerobic Verrucomicrobial isolate from pasture soil.</title>
        <authorList>
            <person name="Kant R."/>
            <person name="van Passel M.W."/>
            <person name="Sangwan P."/>
            <person name="Palva A."/>
            <person name="Lucas S."/>
            <person name="Copeland A."/>
            <person name="Lapidus A."/>
            <person name="Glavina Del Rio T."/>
            <person name="Dalin E."/>
            <person name="Tice H."/>
            <person name="Bruce D."/>
            <person name="Goodwin L."/>
            <person name="Pitluck S."/>
            <person name="Chertkov O."/>
            <person name="Larimer F.W."/>
            <person name="Land M.L."/>
            <person name="Hauser L."/>
            <person name="Brettin T.S."/>
            <person name="Detter J.C."/>
            <person name="Han S."/>
            <person name="de Vos W.M."/>
            <person name="Janssen P.H."/>
            <person name="Smidt H."/>
        </authorList>
    </citation>
    <scope>NUCLEOTIDE SEQUENCE [LARGE SCALE GENOMIC DNA]</scope>
    <source>
        <strain evidence="6 7">Ellin514</strain>
    </source>
</reference>
<evidence type="ECO:0000256" key="1">
    <source>
        <dbReference type="ARBA" id="ARBA00023015"/>
    </source>
</evidence>
<protein>
    <submittedName>
        <fullName evidence="6">Transcriptional regulator, AraC family</fullName>
    </submittedName>
</protein>
<dbReference type="GO" id="GO:0003700">
    <property type="term" value="F:DNA-binding transcription factor activity"/>
    <property type="evidence" value="ECO:0007669"/>
    <property type="project" value="InterPro"/>
</dbReference>
<evidence type="ECO:0000256" key="2">
    <source>
        <dbReference type="ARBA" id="ARBA00023125"/>
    </source>
</evidence>
<dbReference type="Gene3D" id="1.10.10.60">
    <property type="entry name" value="Homeodomain-like"/>
    <property type="match status" value="2"/>
</dbReference>
<dbReference type="AlphaFoldDB" id="B9XAQ1"/>
<accession>B9XAQ1</accession>
<dbReference type="InterPro" id="IPR018771">
    <property type="entry name" value="PocR_dom"/>
</dbReference>
<keyword evidence="7" id="KW-1185">Reference proteome</keyword>